<keyword evidence="4" id="KW-0812">Transmembrane</keyword>
<keyword evidence="4" id="KW-0472">Membrane</keyword>
<dbReference type="RefSeq" id="WP_121037588.1">
    <property type="nucleotide sequence ID" value="NZ_RCDC01000004.1"/>
</dbReference>
<dbReference type="Proteomes" id="UP000274786">
    <property type="component" value="Unassembled WGS sequence"/>
</dbReference>
<dbReference type="Pfam" id="PF01047">
    <property type="entry name" value="MarR"/>
    <property type="match status" value="1"/>
</dbReference>
<feature type="transmembrane region" description="Helical" evidence="4">
    <location>
        <begin position="27"/>
        <end position="49"/>
    </location>
</feature>
<evidence type="ECO:0000256" key="4">
    <source>
        <dbReference type="SAM" id="Phobius"/>
    </source>
</evidence>
<dbReference type="InterPro" id="IPR000835">
    <property type="entry name" value="HTH_MarR-typ"/>
</dbReference>
<dbReference type="EMBL" id="RCDC01000004">
    <property type="protein sequence ID" value="RLK56394.1"/>
    <property type="molecule type" value="Genomic_DNA"/>
</dbReference>
<evidence type="ECO:0000256" key="2">
    <source>
        <dbReference type="ARBA" id="ARBA00023125"/>
    </source>
</evidence>
<dbReference type="PANTHER" id="PTHR33164">
    <property type="entry name" value="TRANSCRIPTIONAL REGULATOR, MARR FAMILY"/>
    <property type="match status" value="1"/>
</dbReference>
<dbReference type="OrthoDB" id="5296557at2"/>
<dbReference type="InterPro" id="IPR039422">
    <property type="entry name" value="MarR/SlyA-like"/>
</dbReference>
<comment type="caution">
    <text evidence="6">The sequence shown here is derived from an EMBL/GenBank/DDBJ whole genome shotgun (WGS) entry which is preliminary data.</text>
</comment>
<evidence type="ECO:0000313" key="7">
    <source>
        <dbReference type="Proteomes" id="UP000274786"/>
    </source>
</evidence>
<dbReference type="SUPFAM" id="SSF46785">
    <property type="entry name" value="Winged helix' DNA-binding domain"/>
    <property type="match status" value="1"/>
</dbReference>
<dbReference type="SMART" id="SM00347">
    <property type="entry name" value="HTH_MARR"/>
    <property type="match status" value="1"/>
</dbReference>
<reference evidence="6 7" key="1">
    <citation type="submission" date="2018-10" db="EMBL/GenBank/DDBJ databases">
        <title>Comparative analysis of microorganisms from saline springs in Andes Mountain Range, Colombia.</title>
        <authorList>
            <person name="Rubin E."/>
        </authorList>
    </citation>
    <scope>NUCLEOTIDE SEQUENCE [LARGE SCALE GENOMIC DNA]</scope>
    <source>
        <strain evidence="6 7">USBA GBX 843</strain>
    </source>
</reference>
<dbReference type="Gene3D" id="1.10.10.10">
    <property type="entry name" value="Winged helix-like DNA-binding domain superfamily/Winged helix DNA-binding domain"/>
    <property type="match status" value="1"/>
</dbReference>
<dbReference type="GO" id="GO:0003700">
    <property type="term" value="F:DNA-binding transcription factor activity"/>
    <property type="evidence" value="ECO:0007669"/>
    <property type="project" value="InterPro"/>
</dbReference>
<keyword evidence="1" id="KW-0805">Transcription regulation</keyword>
<keyword evidence="2" id="KW-0238">DNA-binding</keyword>
<dbReference type="InterPro" id="IPR036390">
    <property type="entry name" value="WH_DNA-bd_sf"/>
</dbReference>
<evidence type="ECO:0000256" key="1">
    <source>
        <dbReference type="ARBA" id="ARBA00023015"/>
    </source>
</evidence>
<evidence type="ECO:0000259" key="5">
    <source>
        <dbReference type="PROSITE" id="PS50995"/>
    </source>
</evidence>
<dbReference type="InterPro" id="IPR036388">
    <property type="entry name" value="WH-like_DNA-bd_sf"/>
</dbReference>
<dbReference type="PRINTS" id="PR00598">
    <property type="entry name" value="HTHMARR"/>
</dbReference>
<evidence type="ECO:0000313" key="6">
    <source>
        <dbReference type="EMBL" id="RLK56394.1"/>
    </source>
</evidence>
<protein>
    <submittedName>
        <fullName evidence="6">MarR family transcriptional regulator</fullName>
    </submittedName>
</protein>
<dbReference type="PROSITE" id="PS50995">
    <property type="entry name" value="HTH_MARR_2"/>
    <property type="match status" value="1"/>
</dbReference>
<dbReference type="GO" id="GO:0003677">
    <property type="term" value="F:DNA binding"/>
    <property type="evidence" value="ECO:0007669"/>
    <property type="project" value="UniProtKB-KW"/>
</dbReference>
<proteinExistence type="predicted"/>
<sequence>MRDVENESWETALTWAVLPAGRAWQRAAGAALARLGISLSAAALVLVIVRLGDGIRQKDVAEASAIDPAAIARSVTQLELDGLLLRRTDAVDARAKTLHLTAQGRELAAKLEDALQELRGVVVARMDPEDGMAAARILRELEEACVAFVSSQSPT</sequence>
<feature type="domain" description="HTH marR-type" evidence="5">
    <location>
        <begin position="10"/>
        <end position="143"/>
    </location>
</feature>
<name>A0A498CMP0_9GAMM</name>
<gene>
    <name evidence="6" type="ORF">BCL79_0780</name>
</gene>
<keyword evidence="4" id="KW-1133">Transmembrane helix</keyword>
<evidence type="ECO:0000256" key="3">
    <source>
        <dbReference type="ARBA" id="ARBA00023163"/>
    </source>
</evidence>
<dbReference type="AlphaFoldDB" id="A0A498CMP0"/>
<keyword evidence="3" id="KW-0804">Transcription</keyword>
<dbReference type="GO" id="GO:0006950">
    <property type="term" value="P:response to stress"/>
    <property type="evidence" value="ECO:0007669"/>
    <property type="project" value="TreeGrafter"/>
</dbReference>
<organism evidence="6 7">
    <name type="scientific">Stenotrophomonas rhizophila</name>
    <dbReference type="NCBI Taxonomy" id="216778"/>
    <lineage>
        <taxon>Bacteria</taxon>
        <taxon>Pseudomonadati</taxon>
        <taxon>Pseudomonadota</taxon>
        <taxon>Gammaproteobacteria</taxon>
        <taxon>Lysobacterales</taxon>
        <taxon>Lysobacteraceae</taxon>
        <taxon>Stenotrophomonas</taxon>
    </lineage>
</organism>
<dbReference type="PANTHER" id="PTHR33164:SF64">
    <property type="entry name" value="TRANSCRIPTIONAL REGULATOR SLYA"/>
    <property type="match status" value="1"/>
</dbReference>
<accession>A0A498CMP0</accession>